<name>A0A9P4I3F0_9PEZI</name>
<gene>
    <name evidence="1" type="ORF">K490DRAFT_70901</name>
</gene>
<comment type="caution">
    <text evidence="1">The sequence shown here is derived from an EMBL/GenBank/DDBJ whole genome shotgun (WGS) entry which is preliminary data.</text>
</comment>
<protein>
    <submittedName>
        <fullName evidence="1">Uncharacterized protein</fullName>
    </submittedName>
</protein>
<dbReference type="AlphaFoldDB" id="A0A9P4I3F0"/>
<accession>A0A9P4I3F0</accession>
<dbReference type="Proteomes" id="UP000799776">
    <property type="component" value="Unassembled WGS sequence"/>
</dbReference>
<organism evidence="1 2">
    <name type="scientific">Saccharata proteae CBS 121410</name>
    <dbReference type="NCBI Taxonomy" id="1314787"/>
    <lineage>
        <taxon>Eukaryota</taxon>
        <taxon>Fungi</taxon>
        <taxon>Dikarya</taxon>
        <taxon>Ascomycota</taxon>
        <taxon>Pezizomycotina</taxon>
        <taxon>Dothideomycetes</taxon>
        <taxon>Dothideomycetes incertae sedis</taxon>
        <taxon>Botryosphaeriales</taxon>
        <taxon>Saccharataceae</taxon>
        <taxon>Saccharata</taxon>
    </lineage>
</organism>
<dbReference type="OrthoDB" id="4436466at2759"/>
<evidence type="ECO:0000313" key="1">
    <source>
        <dbReference type="EMBL" id="KAF2092288.1"/>
    </source>
</evidence>
<evidence type="ECO:0000313" key="2">
    <source>
        <dbReference type="Proteomes" id="UP000799776"/>
    </source>
</evidence>
<dbReference type="EMBL" id="ML978711">
    <property type="protein sequence ID" value="KAF2092288.1"/>
    <property type="molecule type" value="Genomic_DNA"/>
</dbReference>
<reference evidence="1" key="1">
    <citation type="journal article" date="2020" name="Stud. Mycol.">
        <title>101 Dothideomycetes genomes: a test case for predicting lifestyles and emergence of pathogens.</title>
        <authorList>
            <person name="Haridas S."/>
            <person name="Albert R."/>
            <person name="Binder M."/>
            <person name="Bloem J."/>
            <person name="Labutti K."/>
            <person name="Salamov A."/>
            <person name="Andreopoulos B."/>
            <person name="Baker S."/>
            <person name="Barry K."/>
            <person name="Bills G."/>
            <person name="Bluhm B."/>
            <person name="Cannon C."/>
            <person name="Castanera R."/>
            <person name="Culley D."/>
            <person name="Daum C."/>
            <person name="Ezra D."/>
            <person name="Gonzalez J."/>
            <person name="Henrissat B."/>
            <person name="Kuo A."/>
            <person name="Liang C."/>
            <person name="Lipzen A."/>
            <person name="Lutzoni F."/>
            <person name="Magnuson J."/>
            <person name="Mondo S."/>
            <person name="Nolan M."/>
            <person name="Ohm R."/>
            <person name="Pangilinan J."/>
            <person name="Park H.-J."/>
            <person name="Ramirez L."/>
            <person name="Alfaro M."/>
            <person name="Sun H."/>
            <person name="Tritt A."/>
            <person name="Yoshinaga Y."/>
            <person name="Zwiers L.-H."/>
            <person name="Turgeon B."/>
            <person name="Goodwin S."/>
            <person name="Spatafora J."/>
            <person name="Crous P."/>
            <person name="Grigoriev I."/>
        </authorList>
    </citation>
    <scope>NUCLEOTIDE SEQUENCE</scope>
    <source>
        <strain evidence="1">CBS 121410</strain>
    </source>
</reference>
<sequence length="225" mass="25495">MPILKSLATFAATAGLATGTTWKLYTRNTTFVPGFSASSPDFSSPLLRKHNPSSNPPLCVDHAIRKVPLEKLKTDDVETLTKEFCAGVWSGWGFAVQRKMLEKEGRGKEGREKHLWEREEFRKSDYEVGTVVADHFEVVERGPGKVAVRCGDTPLNRGLRPSDGIFSMEVTKDDKEATFHMKSFFFNSTPEGAATKPTDMPWWFDMLHKEYAKLWMETSVRKLMK</sequence>
<proteinExistence type="predicted"/>
<keyword evidence="2" id="KW-1185">Reference proteome</keyword>